<dbReference type="PROSITE" id="PS50975">
    <property type="entry name" value="ATP_GRASP"/>
    <property type="match status" value="1"/>
</dbReference>
<reference evidence="4 5" key="1">
    <citation type="submission" date="2016-05" db="EMBL/GenBank/DDBJ databases">
        <title>Bacillus thuringiensis and Bacillus weihenstephanensis as novel biocontrol agents of wilt causing Verticillium species.</title>
        <authorList>
            <person name="Hollensteiner J."/>
            <person name="Wemheuer F."/>
            <person name="Harting R."/>
            <person name="Kolarzyk A."/>
            <person name="Diaz-Valerio S."/>
            <person name="Poehlein A."/>
            <person name="Brzuszkiewicz E."/>
            <person name="Nesemann K."/>
            <person name="Braus-Stromeyer S."/>
            <person name="Braus G."/>
            <person name="Daniel R."/>
            <person name="Liesegang H."/>
        </authorList>
    </citation>
    <scope>NUCLEOTIDE SEQUENCE [LARGE SCALE GENOMIC DNA]</scope>
    <source>
        <strain evidence="4 5">GOE8</strain>
    </source>
</reference>
<keyword evidence="2" id="KW-1133">Transmembrane helix</keyword>
<keyword evidence="1" id="KW-0547">Nucleotide-binding</keyword>
<accession>A0A1E8B9B9</accession>
<evidence type="ECO:0000256" key="1">
    <source>
        <dbReference type="PROSITE-ProRule" id="PRU00409"/>
    </source>
</evidence>
<dbReference type="PANTHER" id="PTHR21621">
    <property type="entry name" value="RIBOSOMAL PROTEIN S6 MODIFICATION PROTEIN"/>
    <property type="match status" value="1"/>
</dbReference>
<dbReference type="GO" id="GO:0018169">
    <property type="term" value="F:ribosomal S6-glutamic acid ligase activity"/>
    <property type="evidence" value="ECO:0007669"/>
    <property type="project" value="TreeGrafter"/>
</dbReference>
<feature type="domain" description="ATP-grasp" evidence="3">
    <location>
        <begin position="167"/>
        <end position="376"/>
    </location>
</feature>
<evidence type="ECO:0000313" key="4">
    <source>
        <dbReference type="EMBL" id="OFD81252.1"/>
    </source>
</evidence>
<dbReference type="EMBL" id="LXLT01000021">
    <property type="protein sequence ID" value="OFD81252.1"/>
    <property type="molecule type" value="Genomic_DNA"/>
</dbReference>
<evidence type="ECO:0000259" key="3">
    <source>
        <dbReference type="PROSITE" id="PS50975"/>
    </source>
</evidence>
<keyword evidence="2" id="KW-0812">Transmembrane</keyword>
<keyword evidence="4" id="KW-0436">Ligase</keyword>
<dbReference type="SUPFAM" id="SSF56059">
    <property type="entry name" value="Glutathione synthetase ATP-binding domain-like"/>
    <property type="match status" value="1"/>
</dbReference>
<dbReference type="PANTHER" id="PTHR21621:SF0">
    <property type="entry name" value="BETA-CITRYLGLUTAMATE SYNTHASE B-RELATED"/>
    <property type="match status" value="1"/>
</dbReference>
<evidence type="ECO:0000256" key="2">
    <source>
        <dbReference type="SAM" id="Phobius"/>
    </source>
</evidence>
<comment type="caution">
    <text evidence="4">The sequence shown here is derived from an EMBL/GenBank/DDBJ whole genome shotgun (WGS) entry which is preliminary data.</text>
</comment>
<dbReference type="Proteomes" id="UP000175706">
    <property type="component" value="Unassembled WGS sequence"/>
</dbReference>
<gene>
    <name evidence="4" type="ORF">BWGOE8_17260</name>
</gene>
<organism evidence="4 5">
    <name type="scientific">Bacillus mycoides</name>
    <dbReference type="NCBI Taxonomy" id="1405"/>
    <lineage>
        <taxon>Bacteria</taxon>
        <taxon>Bacillati</taxon>
        <taxon>Bacillota</taxon>
        <taxon>Bacilli</taxon>
        <taxon>Bacillales</taxon>
        <taxon>Bacillaceae</taxon>
        <taxon>Bacillus</taxon>
        <taxon>Bacillus cereus group</taxon>
    </lineage>
</organism>
<dbReference type="GO" id="GO:0005737">
    <property type="term" value="C:cytoplasm"/>
    <property type="evidence" value="ECO:0007669"/>
    <property type="project" value="TreeGrafter"/>
</dbReference>
<evidence type="ECO:0000313" key="5">
    <source>
        <dbReference type="Proteomes" id="UP000175706"/>
    </source>
</evidence>
<dbReference type="InterPro" id="IPR011761">
    <property type="entry name" value="ATP-grasp"/>
</dbReference>
<dbReference type="GO" id="GO:0009432">
    <property type="term" value="P:SOS response"/>
    <property type="evidence" value="ECO:0007669"/>
    <property type="project" value="TreeGrafter"/>
</dbReference>
<proteinExistence type="predicted"/>
<sequence length="378" mass="42406">MDNLDNDEKFDIYISNFSSLLVGAVGLKTLLHVGLAHIANHKYVKLRLNYYKISIMNIITFLKEGIPLKKIHVIHENTEWIRHLTKRLEELDLPYEEWHLDKGNVDLSSVPPQGVFYNRMSASSHTRNHRFASEFTGAVLAWLEMHNQKVFNGSRALQLEVSKVTQYMALNAEGIRTPKTIAAVGKDHIIEAATQFEGRLFITKHNRAGKGLGVQLFQSVASLQEYVESAAFEEPVDGITLIQEYIQSPEPYITRCEFVGGKFVYAVQVDTSKGFELCPADACQIGDLFCPVGEKAPEKPKFQIIEGFDDPIIKKYEAVLATNDIAIAGIEFIRNADGEIFTYDINTNTNYNADAEAVVGKYGMLEIAKVLGSELEKI</sequence>
<keyword evidence="2" id="KW-0472">Membrane</keyword>
<name>A0A1E8B9B9_BACMY</name>
<dbReference type="PATRIC" id="fig|86662.25.peg.1713"/>
<dbReference type="AlphaFoldDB" id="A0A1E8B9B9"/>
<feature type="transmembrane region" description="Helical" evidence="2">
    <location>
        <begin position="20"/>
        <end position="39"/>
    </location>
</feature>
<dbReference type="GO" id="GO:0046872">
    <property type="term" value="F:metal ion binding"/>
    <property type="evidence" value="ECO:0007669"/>
    <property type="project" value="InterPro"/>
</dbReference>
<dbReference type="GO" id="GO:0005524">
    <property type="term" value="F:ATP binding"/>
    <property type="evidence" value="ECO:0007669"/>
    <property type="project" value="UniProtKB-UniRule"/>
</dbReference>
<dbReference type="Gene3D" id="3.30.470.20">
    <property type="entry name" value="ATP-grasp fold, B domain"/>
    <property type="match status" value="1"/>
</dbReference>
<keyword evidence="1" id="KW-0067">ATP-binding</keyword>
<protein>
    <submittedName>
        <fullName evidence="4">Alpha-L-glutamate ligase</fullName>
    </submittedName>
</protein>